<evidence type="ECO:0000313" key="4">
    <source>
        <dbReference type="Proteomes" id="UP000267535"/>
    </source>
</evidence>
<dbReference type="Gene3D" id="3.40.1350.10">
    <property type="match status" value="1"/>
</dbReference>
<dbReference type="PANTHER" id="PTHR34039">
    <property type="entry name" value="UPF0102 PROTEIN YRAN"/>
    <property type="match status" value="1"/>
</dbReference>
<dbReference type="Proteomes" id="UP000267535">
    <property type="component" value="Unassembled WGS sequence"/>
</dbReference>
<dbReference type="InterPro" id="IPR011856">
    <property type="entry name" value="tRNA_endonuc-like_dom_sf"/>
</dbReference>
<evidence type="ECO:0000313" key="3">
    <source>
        <dbReference type="EMBL" id="RRD00140.1"/>
    </source>
</evidence>
<dbReference type="GO" id="GO:0003676">
    <property type="term" value="F:nucleic acid binding"/>
    <property type="evidence" value="ECO:0007669"/>
    <property type="project" value="InterPro"/>
</dbReference>
<dbReference type="HAMAP" id="MF_00048">
    <property type="entry name" value="UPF0102"/>
    <property type="match status" value="1"/>
</dbReference>
<comment type="caution">
    <text evidence="3">The sequence shown here is derived from an EMBL/GenBank/DDBJ whole genome shotgun (WGS) entry which is preliminary data.</text>
</comment>
<name>A0A3P1SSV9_9GAMM</name>
<proteinExistence type="inferred from homology"/>
<dbReference type="InterPro" id="IPR003509">
    <property type="entry name" value="UPF0102_YraN-like"/>
</dbReference>
<dbReference type="EMBL" id="RQXV01000003">
    <property type="protein sequence ID" value="RRD00140.1"/>
    <property type="molecule type" value="Genomic_DNA"/>
</dbReference>
<evidence type="ECO:0000256" key="2">
    <source>
        <dbReference type="HAMAP-Rule" id="MF_00048"/>
    </source>
</evidence>
<dbReference type="SUPFAM" id="SSF52980">
    <property type="entry name" value="Restriction endonuclease-like"/>
    <property type="match status" value="1"/>
</dbReference>
<accession>A0A3P1SSV9</accession>
<gene>
    <name evidence="3" type="ORF">EHS89_08010</name>
</gene>
<dbReference type="InterPro" id="IPR011335">
    <property type="entry name" value="Restrct_endonuc-II-like"/>
</dbReference>
<keyword evidence="4" id="KW-1185">Reference proteome</keyword>
<evidence type="ECO:0000256" key="1">
    <source>
        <dbReference type="ARBA" id="ARBA00006738"/>
    </source>
</evidence>
<protein>
    <recommendedName>
        <fullName evidence="2">UPF0102 protein EHS89_08010</fullName>
    </recommendedName>
</protein>
<dbReference type="Pfam" id="PF02021">
    <property type="entry name" value="UPF0102"/>
    <property type="match status" value="1"/>
</dbReference>
<reference evidence="3 4" key="1">
    <citation type="submission" date="2018-11" db="EMBL/GenBank/DDBJ databases">
        <title>The draft genome sequence of Amphritea balenae JAMM 1525T.</title>
        <authorList>
            <person name="Fang Z."/>
            <person name="Zhang Y."/>
            <person name="Han X."/>
        </authorList>
    </citation>
    <scope>NUCLEOTIDE SEQUENCE [LARGE SCALE GENOMIC DNA]</scope>
    <source>
        <strain evidence="3 4">JAMM 1525</strain>
    </source>
</reference>
<organism evidence="3 4">
    <name type="scientific">Amphritea balenae</name>
    <dbReference type="NCBI Taxonomy" id="452629"/>
    <lineage>
        <taxon>Bacteria</taxon>
        <taxon>Pseudomonadati</taxon>
        <taxon>Pseudomonadota</taxon>
        <taxon>Gammaproteobacteria</taxon>
        <taxon>Oceanospirillales</taxon>
        <taxon>Oceanospirillaceae</taxon>
        <taxon>Amphritea</taxon>
    </lineage>
</organism>
<dbReference type="PANTHER" id="PTHR34039:SF1">
    <property type="entry name" value="UPF0102 PROTEIN YRAN"/>
    <property type="match status" value="1"/>
</dbReference>
<dbReference type="NCBIfam" id="TIGR00252">
    <property type="entry name" value="YraN family protein"/>
    <property type="match status" value="1"/>
</dbReference>
<dbReference type="NCBIfam" id="NF009150">
    <property type="entry name" value="PRK12497.1-3"/>
    <property type="match status" value="1"/>
</dbReference>
<sequence>MDRQQIGKDAEKQALAYLKKQKLKLISHNFSCRFGEIDLIMTDHEQLVFIEVRQRSHAHWGGASHSVDKRKQQKLIKTAAYFLSRNSRYNNTTCRFDVIAFEANTSDRSGDSCPIWYKDAFRPEATF</sequence>
<dbReference type="OrthoDB" id="9794876at2"/>
<dbReference type="AlphaFoldDB" id="A0A3P1SSV9"/>
<comment type="similarity">
    <text evidence="1 2">Belongs to the UPF0102 family.</text>
</comment>
<dbReference type="RefSeq" id="WP_124925610.1">
    <property type="nucleotide sequence ID" value="NZ_BMOH01000005.1"/>
</dbReference>